<evidence type="ECO:0000313" key="1">
    <source>
        <dbReference type="EMBL" id="KAJ8924840.1"/>
    </source>
</evidence>
<reference evidence="1 2" key="1">
    <citation type="journal article" date="2023" name="Insect Mol. Biol.">
        <title>Genome sequencing provides insights into the evolution of gene families encoding plant cell wall-degrading enzymes in longhorned beetles.</title>
        <authorList>
            <person name="Shin N.R."/>
            <person name="Okamura Y."/>
            <person name="Kirsch R."/>
            <person name="Pauchet Y."/>
        </authorList>
    </citation>
    <scope>NUCLEOTIDE SEQUENCE [LARGE SCALE GENOMIC DNA]</scope>
    <source>
        <strain evidence="1">EAD_L_NR</strain>
    </source>
</reference>
<proteinExistence type="predicted"/>
<dbReference type="AlphaFoldDB" id="A0AAV8WFA7"/>
<sequence length="24" mass="2712">MYTVLCTKETCDGKICIEPGKQNH</sequence>
<comment type="caution">
    <text evidence="1">The sequence shown here is derived from an EMBL/GenBank/DDBJ whole genome shotgun (WGS) entry which is preliminary data.</text>
</comment>
<keyword evidence="2" id="KW-1185">Reference proteome</keyword>
<name>A0AAV8WFA7_9CUCU</name>
<evidence type="ECO:0000313" key="2">
    <source>
        <dbReference type="Proteomes" id="UP001159042"/>
    </source>
</evidence>
<accession>A0AAV8WFA7</accession>
<protein>
    <submittedName>
        <fullName evidence="1">Uncharacterized protein</fullName>
    </submittedName>
</protein>
<dbReference type="EMBL" id="JANEYG010000002">
    <property type="protein sequence ID" value="KAJ8924840.1"/>
    <property type="molecule type" value="Genomic_DNA"/>
</dbReference>
<dbReference type="Proteomes" id="UP001159042">
    <property type="component" value="Unassembled WGS sequence"/>
</dbReference>
<gene>
    <name evidence="1" type="ORF">NQ315_000995</name>
</gene>
<organism evidence="1 2">
    <name type="scientific">Exocentrus adspersus</name>
    <dbReference type="NCBI Taxonomy" id="1586481"/>
    <lineage>
        <taxon>Eukaryota</taxon>
        <taxon>Metazoa</taxon>
        <taxon>Ecdysozoa</taxon>
        <taxon>Arthropoda</taxon>
        <taxon>Hexapoda</taxon>
        <taxon>Insecta</taxon>
        <taxon>Pterygota</taxon>
        <taxon>Neoptera</taxon>
        <taxon>Endopterygota</taxon>
        <taxon>Coleoptera</taxon>
        <taxon>Polyphaga</taxon>
        <taxon>Cucujiformia</taxon>
        <taxon>Chrysomeloidea</taxon>
        <taxon>Cerambycidae</taxon>
        <taxon>Lamiinae</taxon>
        <taxon>Acanthocinini</taxon>
        <taxon>Exocentrus</taxon>
    </lineage>
</organism>